<reference evidence="17" key="1">
    <citation type="submission" date="2023-10" db="EMBL/GenBank/DDBJ databases">
        <title>Genome assembly of Pristionchus species.</title>
        <authorList>
            <person name="Yoshida K."/>
            <person name="Sommer R.J."/>
        </authorList>
    </citation>
    <scope>NUCLEOTIDE SEQUENCE</scope>
    <source>
        <strain evidence="17">RS5133</strain>
    </source>
</reference>
<dbReference type="FunFam" id="2.20.25.690:FF:000004">
    <property type="entry name" value="Chromosome 1, whole genome shotgun sequence"/>
    <property type="match status" value="1"/>
</dbReference>
<evidence type="ECO:0000259" key="14">
    <source>
        <dbReference type="Pfam" id="PF12583"/>
    </source>
</evidence>
<evidence type="ECO:0000256" key="2">
    <source>
        <dbReference type="ARBA" id="ARBA00011073"/>
    </source>
</evidence>
<keyword evidence="18" id="KW-1185">Reference proteome</keyword>
<dbReference type="GO" id="GO:0008240">
    <property type="term" value="F:tripeptidyl-peptidase activity"/>
    <property type="evidence" value="ECO:0007669"/>
    <property type="project" value="UniProtKB-EC"/>
</dbReference>
<evidence type="ECO:0000259" key="16">
    <source>
        <dbReference type="Pfam" id="PF21316"/>
    </source>
</evidence>
<evidence type="ECO:0000259" key="13">
    <source>
        <dbReference type="Pfam" id="PF12580"/>
    </source>
</evidence>
<dbReference type="Pfam" id="PF21316">
    <property type="entry name" value="TPPII_GBD"/>
    <property type="match status" value="1"/>
</dbReference>
<proteinExistence type="inferred from homology"/>
<gene>
    <name evidence="17" type="ORF">PFISCL1PPCAC_24780</name>
</gene>
<dbReference type="InterPro" id="IPR022229">
    <property type="entry name" value="TPPII_Ig-like-2"/>
</dbReference>
<evidence type="ECO:0000313" key="18">
    <source>
        <dbReference type="Proteomes" id="UP001432322"/>
    </source>
</evidence>
<dbReference type="InterPro" id="IPR023828">
    <property type="entry name" value="Peptidase_S8_Ser-AS"/>
</dbReference>
<dbReference type="GO" id="GO:0004252">
    <property type="term" value="F:serine-type endopeptidase activity"/>
    <property type="evidence" value="ECO:0007669"/>
    <property type="project" value="UniProtKB-UniRule"/>
</dbReference>
<evidence type="ECO:0000256" key="8">
    <source>
        <dbReference type="ARBA" id="ARBA00022825"/>
    </source>
</evidence>
<dbReference type="Gene3D" id="2.60.40.3170">
    <property type="match status" value="1"/>
</dbReference>
<feature type="region of interest" description="Disordered" evidence="11">
    <location>
        <begin position="1239"/>
        <end position="1293"/>
    </location>
</feature>
<dbReference type="FunFam" id="3.40.50.200:FF:000039">
    <property type="entry name" value="Predicted protein"/>
    <property type="match status" value="1"/>
</dbReference>
<dbReference type="InterPro" id="IPR048384">
    <property type="entry name" value="TPPII_GBD"/>
</dbReference>
<evidence type="ECO:0000256" key="5">
    <source>
        <dbReference type="ARBA" id="ARBA00022438"/>
    </source>
</evidence>
<feature type="domain" description="Tripeptidyl peptidase II C-terminal" evidence="14">
    <location>
        <begin position="1105"/>
        <end position="1165"/>
    </location>
</feature>
<evidence type="ECO:0000313" key="17">
    <source>
        <dbReference type="EMBL" id="GMT33483.1"/>
    </source>
</evidence>
<dbReference type="Pfam" id="PF12580">
    <property type="entry name" value="TPPII"/>
    <property type="match status" value="1"/>
</dbReference>
<feature type="domain" description="Tripeptidyl-peptidase II first Ig-like" evidence="15">
    <location>
        <begin position="607"/>
        <end position="723"/>
    </location>
</feature>
<evidence type="ECO:0000256" key="4">
    <source>
        <dbReference type="ARBA" id="ARBA00020244"/>
    </source>
</evidence>
<keyword evidence="6 10" id="KW-0645">Protease</keyword>
<dbReference type="Gene3D" id="1.25.40.710">
    <property type="match status" value="1"/>
</dbReference>
<dbReference type="Gene3D" id="3.40.50.200">
    <property type="entry name" value="Peptidase S8/S53 domain"/>
    <property type="match status" value="1"/>
</dbReference>
<dbReference type="EMBL" id="BTSY01000006">
    <property type="protein sequence ID" value="GMT33483.1"/>
    <property type="molecule type" value="Genomic_DNA"/>
</dbReference>
<evidence type="ECO:0000256" key="3">
    <source>
        <dbReference type="ARBA" id="ARBA00012462"/>
    </source>
</evidence>
<dbReference type="Pfam" id="PF00082">
    <property type="entry name" value="Peptidase_S8"/>
    <property type="match status" value="1"/>
</dbReference>
<sequence>LSLSSPLSSHLFSFKILGVFHRGRLGLIRRGLPTSTRFFPVSSSSFLPSLLFSSPSPITFTTRSISSTRRIMDSATERSSPEGSCASFDFPIEALIPTKETQQESFLSKYPHYDGRGVLMAVLDTGIDPALPGMQVTSTGERKLVDVVDLTGAGDVDTSTVRNAKGGIVEGLTGNKLKIPETWVNPSGKWHVGTKPLYELYSKGLLAMTRKEQKEEKWKSAHSLVTADALKQLTMHEEKIGVNTEKLKDKQERENLTAQLEFLRSQDKVEEKGPVMDVITWNDGKKWMSCLDTSLKGDLATCTPMASFKLAGEWAPLTPRDGLSYCFSISVDGCLTEICVPTGSHGSHVANIAGACFPDEKSKNGLAPGVKIVSMNIGDGRLASMETGQALTRAFDLCAQMGVDIVNMSFGEYAHLPDQGRVIAQLKKLVEKHGVLFVSSAGNNGPALTTVGAPGGTTSTVLGVSAFLTPEMADPMYGIFSKSVPNNLFGWSSRGPSADGSLGVSISAPGAAVTGVPKYCRKANQLMNGTSMSSPNAAGAISCLISAMKAEGTKPTVPQLRTALENTGRPLGENDKLSIGQGLVQIDSAYEWLKALPKGILPDALKSFEVKCIRSSLPAQRGIYLRDAVDTNSVQEFAVTVQPLFGDQEASEGVSFERLLRVSCNVPWVRAASTLVLNNQPCKIAVEVDPTQLAPNQLHYTEIELLDSEFPQLGPLIRVPVTITKPLELTTPSHSFEVLTRPGIPFRNFIKVPEGATAAVFRLRNVDRVPKESFVLHCTQLLQNKSMRESESHRSILGDQTELKKSFPVVGGKTLEMCLCRTWTREKKEVLASVEIEFFGVASSSPIALSNANLVNGFQLTAWDKSPVEIQPTLSLKQFVQVVRPTEVKLQALSNRDVFLDGTTIHRLLLSYKLNVAKQGDFQLELGGLTDFLYEAPVDCMLIQVFSTTKEFMGASGSYPGRYTHKLDKGEYRVQVQLRHEKEAVLDRLRDTPLSVIGKLSPAISLDLFTSPIALIEGDTTKKVSTTSPTILPACHSNFYYVPHIVDDKLPKGVAAGSFFRGTLMPYADNALSSAASVSIPVVFTMNEYGKRQPKTLAPVTLTAPKKNSDQEMSEAFRDVQIEWIEKSKDEKAGEALYEKLIIDFPSHLPVYLAMLRRLSNKKKRTPEDMEKIQSITAKILSLTNPSEVLQWLGAKHDNDEEAVALKTSMEERKAAIIDALVVRAAALTDGYLAGMKEGDVPNTLRKQSGPILEKKVSEEKKEKEGESVERSESTTSSQASTPRKESSPSLPPLIVTEAEVTAAIKELYQWVDPADSKALLVTAKHCASLGLYGKCLKHLQKLVEDTNGSGKESSKQHELMIADICDYLGWPHISSLHRNRIQCRHRPSYRLF</sequence>
<comment type="catalytic activity">
    <reaction evidence="1">
        <text>Release of an N-terminal tripeptide from a polypeptide.</text>
        <dbReference type="EC" id="3.4.14.10"/>
    </reaction>
</comment>
<evidence type="ECO:0000256" key="11">
    <source>
        <dbReference type="SAM" id="MobiDB-lite"/>
    </source>
</evidence>
<dbReference type="FunFam" id="3.40.50.200:FF:000003">
    <property type="entry name" value="Tripeptidyl peptidase 2"/>
    <property type="match status" value="1"/>
</dbReference>
<evidence type="ECO:0000256" key="7">
    <source>
        <dbReference type="ARBA" id="ARBA00022801"/>
    </source>
</evidence>
<feature type="active site" description="Charge relay system" evidence="10">
    <location>
        <position position="345"/>
    </location>
</feature>
<accession>A0AAV5WQ08</accession>
<dbReference type="InterPro" id="IPR046939">
    <property type="entry name" value="TPPII_C_sf"/>
</dbReference>
<feature type="domain" description="Tripeptidyl peptidase II second Ig-like" evidence="13">
    <location>
        <begin position="868"/>
        <end position="1054"/>
    </location>
</feature>
<dbReference type="InterPro" id="IPR022232">
    <property type="entry name" value="TPPII_C_art"/>
</dbReference>
<protein>
    <recommendedName>
        <fullName evidence="4">Tripeptidyl-peptidase 2</fullName>
        <ecNumber evidence="3">3.4.14.10</ecNumber>
    </recommendedName>
    <alternativeName>
        <fullName evidence="9">Tripeptidyl aminopeptidase</fullName>
    </alternativeName>
</protein>
<evidence type="ECO:0000256" key="9">
    <source>
        <dbReference type="ARBA" id="ARBA00032232"/>
    </source>
</evidence>
<dbReference type="PANTHER" id="PTHR43806:SF14">
    <property type="entry name" value="TRIPEPTIDYL-PEPTIDASE 2"/>
    <property type="match status" value="1"/>
</dbReference>
<dbReference type="InterPro" id="IPR000209">
    <property type="entry name" value="Peptidase_S8/S53_dom"/>
</dbReference>
<dbReference type="SUPFAM" id="SSF52743">
    <property type="entry name" value="Subtilisin-like"/>
    <property type="match status" value="1"/>
</dbReference>
<dbReference type="InterPro" id="IPR036852">
    <property type="entry name" value="Peptidase_S8/S53_dom_sf"/>
</dbReference>
<keyword evidence="8 10" id="KW-0720">Serine protease</keyword>
<dbReference type="InterPro" id="IPR048383">
    <property type="entry name" value="TPPII_Ig-like-1"/>
</dbReference>
<dbReference type="Pfam" id="PF21223">
    <property type="entry name" value="TPPII_Ig-like-1"/>
    <property type="match status" value="1"/>
</dbReference>
<keyword evidence="5" id="KW-0031">Aminopeptidase</keyword>
<dbReference type="InterPro" id="IPR015500">
    <property type="entry name" value="Peptidase_S8_subtilisin-rel"/>
</dbReference>
<dbReference type="InterPro" id="IPR046940">
    <property type="entry name" value="TPPII_Ig-like_sf"/>
</dbReference>
<dbReference type="PANTHER" id="PTHR43806">
    <property type="entry name" value="PEPTIDASE S8"/>
    <property type="match status" value="1"/>
</dbReference>
<keyword evidence="7 10" id="KW-0378">Hydrolase</keyword>
<dbReference type="GO" id="GO:0004177">
    <property type="term" value="F:aminopeptidase activity"/>
    <property type="evidence" value="ECO:0007669"/>
    <property type="project" value="UniProtKB-KW"/>
</dbReference>
<feature type="domain" description="Tripeptidyl-peptidase II galactose-binding" evidence="16">
    <location>
        <begin position="742"/>
        <end position="824"/>
    </location>
</feature>
<evidence type="ECO:0000259" key="12">
    <source>
        <dbReference type="Pfam" id="PF00082"/>
    </source>
</evidence>
<comment type="similarity">
    <text evidence="2 10">Belongs to the peptidase S8 family.</text>
</comment>
<feature type="active site" description="Charge relay system" evidence="10">
    <location>
        <position position="124"/>
    </location>
</feature>
<dbReference type="PRINTS" id="PR00723">
    <property type="entry name" value="SUBTILISIN"/>
</dbReference>
<evidence type="ECO:0000256" key="6">
    <source>
        <dbReference type="ARBA" id="ARBA00022670"/>
    </source>
</evidence>
<evidence type="ECO:0000256" key="10">
    <source>
        <dbReference type="PROSITE-ProRule" id="PRU01240"/>
    </source>
</evidence>
<dbReference type="GO" id="GO:0006508">
    <property type="term" value="P:proteolysis"/>
    <property type="evidence" value="ECO:0007669"/>
    <property type="project" value="UniProtKB-KW"/>
</dbReference>
<evidence type="ECO:0000256" key="1">
    <source>
        <dbReference type="ARBA" id="ARBA00001910"/>
    </source>
</evidence>
<dbReference type="EC" id="3.4.14.10" evidence="3"/>
<dbReference type="PROSITE" id="PS00138">
    <property type="entry name" value="SUBTILASE_SER"/>
    <property type="match status" value="1"/>
</dbReference>
<name>A0AAV5WQ08_9BILA</name>
<feature type="compositionally biased region" description="Basic and acidic residues" evidence="11">
    <location>
        <begin position="1253"/>
        <end position="1273"/>
    </location>
</feature>
<dbReference type="PROSITE" id="PS51892">
    <property type="entry name" value="SUBTILASE"/>
    <property type="match status" value="1"/>
</dbReference>
<dbReference type="InterPro" id="IPR050131">
    <property type="entry name" value="Peptidase_S8_subtilisin-like"/>
</dbReference>
<dbReference type="GO" id="GO:0005829">
    <property type="term" value="C:cytosol"/>
    <property type="evidence" value="ECO:0007669"/>
    <property type="project" value="TreeGrafter"/>
</dbReference>
<organism evidence="17 18">
    <name type="scientific">Pristionchus fissidentatus</name>
    <dbReference type="NCBI Taxonomy" id="1538716"/>
    <lineage>
        <taxon>Eukaryota</taxon>
        <taxon>Metazoa</taxon>
        <taxon>Ecdysozoa</taxon>
        <taxon>Nematoda</taxon>
        <taxon>Chromadorea</taxon>
        <taxon>Rhabditida</taxon>
        <taxon>Rhabditina</taxon>
        <taxon>Diplogasteromorpha</taxon>
        <taxon>Diplogasteroidea</taxon>
        <taxon>Neodiplogasteridae</taxon>
        <taxon>Pristionchus</taxon>
    </lineage>
</organism>
<feature type="non-terminal residue" evidence="17">
    <location>
        <position position="1"/>
    </location>
</feature>
<feature type="domain" description="Peptidase S8/S53" evidence="12">
    <location>
        <begin position="115"/>
        <end position="571"/>
    </location>
</feature>
<dbReference type="Proteomes" id="UP001432322">
    <property type="component" value="Unassembled WGS sequence"/>
</dbReference>
<dbReference type="Gene3D" id="2.20.25.690">
    <property type="match status" value="2"/>
</dbReference>
<dbReference type="Pfam" id="PF12583">
    <property type="entry name" value="TPPII_C"/>
    <property type="match status" value="1"/>
</dbReference>
<comment type="caution">
    <text evidence="17">The sequence shown here is derived from an EMBL/GenBank/DDBJ whole genome shotgun (WGS) entry which is preliminary data.</text>
</comment>
<feature type="active site" description="Charge relay system" evidence="10">
    <location>
        <position position="531"/>
    </location>
</feature>
<evidence type="ECO:0000259" key="15">
    <source>
        <dbReference type="Pfam" id="PF21223"/>
    </source>
</evidence>